<gene>
    <name evidence="1" type="ORF">SAMN05216244_2545</name>
</gene>
<dbReference type="EMBL" id="FNHF01000003">
    <property type="protein sequence ID" value="SDM45860.1"/>
    <property type="molecule type" value="Genomic_DNA"/>
</dbReference>
<organism evidence="1 2">
    <name type="scientific">Sediminibacillus halophilus</name>
    <dbReference type="NCBI Taxonomy" id="482461"/>
    <lineage>
        <taxon>Bacteria</taxon>
        <taxon>Bacillati</taxon>
        <taxon>Bacillota</taxon>
        <taxon>Bacilli</taxon>
        <taxon>Bacillales</taxon>
        <taxon>Bacillaceae</taxon>
        <taxon>Sediminibacillus</taxon>
    </lineage>
</organism>
<evidence type="ECO:0000313" key="2">
    <source>
        <dbReference type="Proteomes" id="UP000182347"/>
    </source>
</evidence>
<evidence type="ECO:0000313" key="1">
    <source>
        <dbReference type="EMBL" id="SDM45860.1"/>
    </source>
</evidence>
<keyword evidence="2" id="KW-1185">Reference proteome</keyword>
<dbReference type="AlphaFoldDB" id="A0A1G9TDY9"/>
<accession>A0A1G9TDY9</accession>
<protein>
    <submittedName>
        <fullName evidence="1">Uncharacterized protein</fullName>
    </submittedName>
</protein>
<dbReference type="OrthoDB" id="2427697at2"/>
<reference evidence="2" key="1">
    <citation type="submission" date="2016-10" db="EMBL/GenBank/DDBJ databases">
        <authorList>
            <person name="Varghese N."/>
            <person name="Submissions S."/>
        </authorList>
    </citation>
    <scope>NUCLEOTIDE SEQUENCE [LARGE SCALE GENOMIC DNA]</scope>
    <source>
        <strain evidence="2">CGMCC 1.6199</strain>
    </source>
</reference>
<proteinExistence type="predicted"/>
<name>A0A1G9TDY9_9BACI</name>
<dbReference type="Proteomes" id="UP000182347">
    <property type="component" value="Unassembled WGS sequence"/>
</dbReference>
<dbReference type="RefSeq" id="WP_074599552.1">
    <property type="nucleotide sequence ID" value="NZ_FNHF01000003.1"/>
</dbReference>
<sequence length="115" mass="13548">MTEDNEYQKLQREIDKVKFHNRSLMTLIGVLNEDKMEKTTIYEATVLYDLSKKDLRELKTLIKNYDGNNFAFEQKALIINPVFTVDNLIFIIKSFVNTNMFVSEVNGILENYENK</sequence>